<proteinExistence type="inferred from homology"/>
<evidence type="ECO:0000313" key="6">
    <source>
        <dbReference type="EMBL" id="AOZ56092.1"/>
    </source>
</evidence>
<dbReference type="Gene3D" id="1.10.15.30">
    <property type="match status" value="1"/>
</dbReference>
<sequence length="164" mass="18905">MSGESSESKPLMAVVRIRGRVGVRPDIRQTMDMLHVKRKFWATVVPANDSFLGMLFKVKDYTTYGEIDKETLVELLRRRGELRTGGRLTDEWLRQNTEFGSIEELADAMLAGKVKLNKLEWLKPYFRLHPPSGGFKRTTKRGWRDGGELGYRGSAINELLRRMM</sequence>
<feature type="domain" description="Large ribosomal subunit protein uL30-like ferredoxin-like fold" evidence="5">
    <location>
        <begin position="13"/>
        <end position="61"/>
    </location>
</feature>
<dbReference type="PANTHER" id="PTHR11524">
    <property type="entry name" value="60S RIBOSOMAL PROTEIN L7"/>
    <property type="match status" value="1"/>
</dbReference>
<evidence type="ECO:0000256" key="4">
    <source>
        <dbReference type="HAMAP-Rule" id="MF_01371"/>
    </source>
</evidence>
<dbReference type="SUPFAM" id="SSF55129">
    <property type="entry name" value="Ribosomal protein L30p/L7e"/>
    <property type="match status" value="1"/>
</dbReference>
<dbReference type="Pfam" id="PF00327">
    <property type="entry name" value="Ribosomal_L30"/>
    <property type="match status" value="1"/>
</dbReference>
<dbReference type="HAMAP" id="MF_01371_A">
    <property type="entry name" value="Ribosomal_uL30_A"/>
    <property type="match status" value="1"/>
</dbReference>
<dbReference type="EMBL" id="KX765005">
    <property type="protein sequence ID" value="AOZ56092.1"/>
    <property type="molecule type" value="Genomic_DNA"/>
</dbReference>
<keyword evidence="3 4" id="KW-0687">Ribonucleoprotein</keyword>
<protein>
    <recommendedName>
        <fullName evidence="4">Large ribosomal subunit protein uL30</fullName>
    </recommendedName>
</protein>
<dbReference type="InterPro" id="IPR016082">
    <property type="entry name" value="Ribosomal_uL30_ferredoxin-like"/>
</dbReference>
<evidence type="ECO:0000256" key="2">
    <source>
        <dbReference type="ARBA" id="ARBA00022980"/>
    </source>
</evidence>
<dbReference type="GO" id="GO:0003723">
    <property type="term" value="F:RNA binding"/>
    <property type="evidence" value="ECO:0007669"/>
    <property type="project" value="TreeGrafter"/>
</dbReference>
<reference evidence="6" key="1">
    <citation type="journal article" date="2017" name="Nature">
        <title>Metagenomic exploration of ASGARD archaea illuminates the origin of cellular complexity in eukaryotes.</title>
        <authorList>
            <person name="Zaremba-Niedzwiedzka K."/>
            <person name="Caceres E.F."/>
            <person name="Saw J.H.W."/>
            <person name="Backstrom D."/>
            <person name="Juzokaite L."/>
            <person name="Vancaester E."/>
            <person name="Seitz K.W."/>
            <person name="Anantharaman K."/>
            <person name="Starnawski P."/>
            <person name="Kjeldsen K.U."/>
            <person name="Stott M.B."/>
            <person name="Nunoura T."/>
            <person name="Banfield J.F."/>
            <person name="Schramm A."/>
            <person name="Baker B.J."/>
            <person name="Spang A."/>
            <person name="Ettema T.J.G."/>
        </authorList>
    </citation>
    <scope>NUCLEOTIDE SEQUENCE</scope>
    <source>
        <strain evidence="6">TIV_2</strain>
    </source>
</reference>
<keyword evidence="2 4" id="KW-0689">Ribosomal protein</keyword>
<comment type="subunit">
    <text evidence="4">Part of the 50S ribosomal subunit.</text>
</comment>
<dbReference type="GO" id="GO:0022625">
    <property type="term" value="C:cytosolic large ribosomal subunit"/>
    <property type="evidence" value="ECO:0007669"/>
    <property type="project" value="UniProtKB-UniRule"/>
</dbReference>
<dbReference type="AlphaFoldDB" id="A0A1L2JMM5"/>
<dbReference type="InterPro" id="IPR039699">
    <property type="entry name" value="Ribosomal_uL30"/>
</dbReference>
<evidence type="ECO:0000256" key="1">
    <source>
        <dbReference type="ARBA" id="ARBA00007594"/>
    </source>
</evidence>
<dbReference type="CDD" id="cd01657">
    <property type="entry name" value="Ribosomal_L7_archeal_euk"/>
    <property type="match status" value="1"/>
</dbReference>
<dbReference type="GO" id="GO:0006412">
    <property type="term" value="P:translation"/>
    <property type="evidence" value="ECO:0007669"/>
    <property type="project" value="UniProtKB-UniRule"/>
</dbReference>
<dbReference type="InterPro" id="IPR005997">
    <property type="entry name" value="Ribosomal_uL30_arc"/>
</dbReference>
<dbReference type="PANTHER" id="PTHR11524:SF16">
    <property type="entry name" value="LARGE RIBOSOMAL SUBUNIT PROTEIN UL30"/>
    <property type="match status" value="1"/>
</dbReference>
<name>A0A1L2JMM5_9CREN</name>
<dbReference type="NCBIfam" id="TIGR01309">
    <property type="entry name" value="uL30_arch"/>
    <property type="match status" value="1"/>
</dbReference>
<accession>A0A1L2JMM5</accession>
<dbReference type="Gene3D" id="3.30.1390.20">
    <property type="entry name" value="Ribosomal protein L30, ferredoxin-like fold domain"/>
    <property type="match status" value="1"/>
</dbReference>
<evidence type="ECO:0000259" key="5">
    <source>
        <dbReference type="Pfam" id="PF00327"/>
    </source>
</evidence>
<dbReference type="InterPro" id="IPR036919">
    <property type="entry name" value="Ribo_uL30_ferredoxin-like_sf"/>
</dbReference>
<dbReference type="GO" id="GO:0003735">
    <property type="term" value="F:structural constituent of ribosome"/>
    <property type="evidence" value="ECO:0007669"/>
    <property type="project" value="UniProtKB-UniRule"/>
</dbReference>
<organism evidence="6">
    <name type="scientific">uncultured korarchaeote</name>
    <dbReference type="NCBI Taxonomy" id="161241"/>
    <lineage>
        <taxon>Archaea</taxon>
        <taxon>Thermoproteota</taxon>
        <taxon>environmental samples</taxon>
    </lineage>
</organism>
<dbReference type="GO" id="GO:0000463">
    <property type="term" value="P:maturation of LSU-rRNA from tricistronic rRNA transcript (SSU-rRNA, 5.8S rRNA, LSU-rRNA)"/>
    <property type="evidence" value="ECO:0007669"/>
    <property type="project" value="TreeGrafter"/>
</dbReference>
<dbReference type="NCBIfam" id="NF004711">
    <property type="entry name" value="PRK06049.1"/>
    <property type="match status" value="1"/>
</dbReference>
<comment type="similarity">
    <text evidence="1 4">Belongs to the universal ribosomal protein uL30 family.</text>
</comment>
<gene>
    <name evidence="4" type="primary">rpl30</name>
</gene>
<dbReference type="InterPro" id="IPR035808">
    <property type="entry name" value="Ribosomal_uL30_euk_arc"/>
</dbReference>
<evidence type="ECO:0000256" key="3">
    <source>
        <dbReference type="ARBA" id="ARBA00023274"/>
    </source>
</evidence>